<feature type="compositionally biased region" description="Acidic residues" evidence="7">
    <location>
        <begin position="218"/>
        <end position="228"/>
    </location>
</feature>
<comment type="subunit">
    <text evidence="6">Associates with 90S and pre-40S pre-ribosomal particles.</text>
</comment>
<dbReference type="PANTHER" id="PTHR21738">
    <property type="entry name" value="RIBOSOMAL RNA PROCESSING PROTEIN 36 HOMOLOG"/>
    <property type="match status" value="1"/>
</dbReference>
<feature type="compositionally biased region" description="Basic residues" evidence="7">
    <location>
        <begin position="328"/>
        <end position="343"/>
    </location>
</feature>
<feature type="compositionally biased region" description="Basic and acidic residues" evidence="7">
    <location>
        <begin position="257"/>
        <end position="269"/>
    </location>
</feature>
<feature type="compositionally biased region" description="Acidic residues" evidence="7">
    <location>
        <begin position="133"/>
        <end position="145"/>
    </location>
</feature>
<reference evidence="8 9" key="1">
    <citation type="submission" date="2024-10" db="EMBL/GenBank/DDBJ databases">
        <title>Updated reference genomes for cyclostephanoid diatoms.</title>
        <authorList>
            <person name="Roberts W.R."/>
            <person name="Alverson A.J."/>
        </authorList>
    </citation>
    <scope>NUCLEOTIDE SEQUENCE [LARGE SCALE GENOMIC DNA]</scope>
    <source>
        <strain evidence="8 9">AJA232-27</strain>
    </source>
</reference>
<comment type="caution">
    <text evidence="8">The sequence shown here is derived from an EMBL/GenBank/DDBJ whole genome shotgun (WGS) entry which is preliminary data.</text>
</comment>
<feature type="region of interest" description="Disordered" evidence="7">
    <location>
        <begin position="1"/>
        <end position="278"/>
    </location>
</feature>
<feature type="compositionally biased region" description="Acidic residues" evidence="7">
    <location>
        <begin position="93"/>
        <end position="113"/>
    </location>
</feature>
<evidence type="ECO:0000256" key="4">
    <source>
        <dbReference type="ARBA" id="ARBA00022552"/>
    </source>
</evidence>
<dbReference type="Pfam" id="PF06102">
    <property type="entry name" value="RRP36"/>
    <property type="match status" value="1"/>
</dbReference>
<protein>
    <recommendedName>
        <fullName evidence="6">rRNA biogenesis protein RRP36</fullName>
    </recommendedName>
</protein>
<accession>A0ABD3MEI0</accession>
<feature type="compositionally biased region" description="Basic and acidic residues" evidence="7">
    <location>
        <begin position="181"/>
        <end position="212"/>
    </location>
</feature>
<feature type="compositionally biased region" description="Basic and acidic residues" evidence="7">
    <location>
        <begin position="123"/>
        <end position="132"/>
    </location>
</feature>
<evidence type="ECO:0000256" key="2">
    <source>
        <dbReference type="ARBA" id="ARBA00009418"/>
    </source>
</evidence>
<keyword evidence="6" id="KW-0687">Ribonucleoprotein</keyword>
<proteinExistence type="inferred from homology"/>
<keyword evidence="5 6" id="KW-0539">Nucleus</keyword>
<dbReference type="GO" id="GO:1990904">
    <property type="term" value="C:ribonucleoprotein complex"/>
    <property type="evidence" value="ECO:0007669"/>
    <property type="project" value="UniProtKB-KW"/>
</dbReference>
<dbReference type="AlphaFoldDB" id="A0ABD3MEI0"/>
<evidence type="ECO:0000256" key="6">
    <source>
        <dbReference type="RuleBase" id="RU368027"/>
    </source>
</evidence>
<comment type="subcellular location">
    <subcellularLocation>
        <location evidence="1 6">Nucleus</location>
        <location evidence="1 6">Nucleolus</location>
    </subcellularLocation>
</comment>
<dbReference type="EMBL" id="JALLBG020000164">
    <property type="protein sequence ID" value="KAL3761009.1"/>
    <property type="molecule type" value="Genomic_DNA"/>
</dbReference>
<comment type="similarity">
    <text evidence="2 6">Belongs to the RRP36 family.</text>
</comment>
<organism evidence="8 9">
    <name type="scientific">Discostella pseudostelligera</name>
    <dbReference type="NCBI Taxonomy" id="259834"/>
    <lineage>
        <taxon>Eukaryota</taxon>
        <taxon>Sar</taxon>
        <taxon>Stramenopiles</taxon>
        <taxon>Ochrophyta</taxon>
        <taxon>Bacillariophyta</taxon>
        <taxon>Coscinodiscophyceae</taxon>
        <taxon>Thalassiosirophycidae</taxon>
        <taxon>Stephanodiscales</taxon>
        <taxon>Stephanodiscaceae</taxon>
        <taxon>Discostella</taxon>
    </lineage>
</organism>
<dbReference type="GO" id="GO:0006364">
    <property type="term" value="P:rRNA processing"/>
    <property type="evidence" value="ECO:0007669"/>
    <property type="project" value="UniProtKB-UniRule"/>
</dbReference>
<dbReference type="Proteomes" id="UP001530293">
    <property type="component" value="Unassembled WGS sequence"/>
</dbReference>
<keyword evidence="3 6" id="KW-0690">Ribosome biogenesis</keyword>
<dbReference type="PANTHER" id="PTHR21738:SF0">
    <property type="entry name" value="RIBOSOMAL RNA PROCESSING PROTEIN 36 HOMOLOG"/>
    <property type="match status" value="1"/>
</dbReference>
<evidence type="ECO:0000256" key="5">
    <source>
        <dbReference type="ARBA" id="ARBA00023242"/>
    </source>
</evidence>
<keyword evidence="9" id="KW-1185">Reference proteome</keyword>
<name>A0ABD3MEI0_9STRA</name>
<feature type="compositionally biased region" description="Polar residues" evidence="7">
    <location>
        <begin position="235"/>
        <end position="244"/>
    </location>
</feature>
<evidence type="ECO:0000256" key="1">
    <source>
        <dbReference type="ARBA" id="ARBA00004604"/>
    </source>
</evidence>
<comment type="function">
    <text evidence="6">Component of the 90S pre-ribosome involved in the maturation of rRNAs. Required for early cleavages of the pre-RNAs in the 40S ribosomal subunit maturation pathway.</text>
</comment>
<evidence type="ECO:0000313" key="8">
    <source>
        <dbReference type="EMBL" id="KAL3761009.1"/>
    </source>
</evidence>
<gene>
    <name evidence="8" type="ORF">ACHAWU_004629</name>
</gene>
<sequence length="453" mass="50201">MMNPASSSDDDDSSSSSSSSTPSEEGAIRTEPLHSKSGNRKSVHSDGDEDIEHGDIASSSSDEADDSDDNSNDLDDDSDDDGVLRNVTNFDDLPTDDSEDDSSDGDSDSDDDEHSNIGTEDDNSVKKQRSEFDNSEESSEDEDDEKINQEDIPLSERMASKAGLGRRYYTGIDDGTSYDGKQQKAERKHRAIELASERLREARKGQRNDRHSKQSASDAEDDDDDDSSIEQSTSNNNKDNPTTTKVKKSKHAPTEMSSKRHDYFSRGRPDLNSSGIGVSIGANKYKARDPRMISLSGHLDADAFERRYGFLDEIQEKEIEVLKSRVKAWKTSGKKGQKARRKLGLTSGGNASSLEADQEELTRLLQERAERQRANVVRAAKRSVKSKLRSEVASGKRGAYYPKRSELKKMEAEAKFDEIRKRGGNEAVDAAIAKRRKKNVAKEARSMPSHMIS</sequence>
<keyword evidence="4 6" id="KW-0698">rRNA processing</keyword>
<feature type="region of interest" description="Disordered" evidence="7">
    <location>
        <begin position="328"/>
        <end position="356"/>
    </location>
</feature>
<dbReference type="GO" id="GO:0005730">
    <property type="term" value="C:nucleolus"/>
    <property type="evidence" value="ECO:0007669"/>
    <property type="project" value="UniProtKB-SubCell"/>
</dbReference>
<evidence type="ECO:0000313" key="9">
    <source>
        <dbReference type="Proteomes" id="UP001530293"/>
    </source>
</evidence>
<evidence type="ECO:0000256" key="7">
    <source>
        <dbReference type="SAM" id="MobiDB-lite"/>
    </source>
</evidence>
<dbReference type="InterPro" id="IPR009292">
    <property type="entry name" value="RRP36"/>
</dbReference>
<feature type="compositionally biased region" description="Acidic residues" evidence="7">
    <location>
        <begin position="62"/>
        <end position="81"/>
    </location>
</feature>
<evidence type="ECO:0000256" key="3">
    <source>
        <dbReference type="ARBA" id="ARBA00022517"/>
    </source>
</evidence>